<dbReference type="Proteomes" id="UP000250079">
    <property type="component" value="Chromosome"/>
</dbReference>
<evidence type="ECO:0000259" key="5">
    <source>
        <dbReference type="PROSITE" id="PS51635"/>
    </source>
</evidence>
<dbReference type="GO" id="GO:0016042">
    <property type="term" value="P:lipid catabolic process"/>
    <property type="evidence" value="ECO:0007669"/>
    <property type="project" value="UniProtKB-UniRule"/>
</dbReference>
<evidence type="ECO:0000313" key="7">
    <source>
        <dbReference type="Proteomes" id="UP000250079"/>
    </source>
</evidence>
<evidence type="ECO:0000256" key="1">
    <source>
        <dbReference type="ARBA" id="ARBA00022801"/>
    </source>
</evidence>
<dbReference type="InterPro" id="IPR050301">
    <property type="entry name" value="NTE"/>
</dbReference>
<keyword evidence="1 4" id="KW-0378">Hydrolase</keyword>
<sequence length="369" mass="41042">MAQAKKTASIGARRRKSGKKRKCINLALQGGGSHGAFTWGVLDRILEDGRLEIDAISGTSAGAMNAVALANGYTEGGADGAREKLEEFWHTMSKAAKNSPVKRSSLDMMMGNWSLDRSWGYHAMDALSRLVSPYQLNPMNMNPLRDVLESCVDFDCVQHCDSIKLYISATNVETGKVKIFDSHYLTSDMVMASACLPNVFQAVVIDDIPYWDGGYMGNPALFPFHASNDCADIAVIQINPVERKGIPRTPQEIQNRLNEIAFNSSLLKELRAIEFVGRLIDEGKLDEAHYRHERIHIIENQDALIPLGASSKMNAEWAFLTHLRDLGRETATQWLETNFCDVGERSTVDLRAMFMDTGPQARGEDRRQA</sequence>
<feature type="short sequence motif" description="GXGXXG" evidence="4">
    <location>
        <begin position="30"/>
        <end position="35"/>
    </location>
</feature>
<dbReference type="GO" id="GO:0016787">
    <property type="term" value="F:hydrolase activity"/>
    <property type="evidence" value="ECO:0007669"/>
    <property type="project" value="UniProtKB-UniRule"/>
</dbReference>
<evidence type="ECO:0000256" key="4">
    <source>
        <dbReference type="PROSITE-ProRule" id="PRU01161"/>
    </source>
</evidence>
<keyword evidence="2 4" id="KW-0442">Lipid degradation</keyword>
<gene>
    <name evidence="6" type="ORF">IMCC3135_15310</name>
</gene>
<dbReference type="PROSITE" id="PS51635">
    <property type="entry name" value="PNPLA"/>
    <property type="match status" value="1"/>
</dbReference>
<dbReference type="OrthoDB" id="9807112at2"/>
<name>A0A2Z2NNZ6_9GAMM</name>
<dbReference type="EMBL" id="CP018632">
    <property type="protein sequence ID" value="ASJ73146.1"/>
    <property type="molecule type" value="Genomic_DNA"/>
</dbReference>
<evidence type="ECO:0000313" key="6">
    <source>
        <dbReference type="EMBL" id="ASJ73146.1"/>
    </source>
</evidence>
<dbReference type="PANTHER" id="PTHR14226">
    <property type="entry name" value="NEUROPATHY TARGET ESTERASE/SWISS CHEESE D.MELANOGASTER"/>
    <property type="match status" value="1"/>
</dbReference>
<reference evidence="6 7" key="1">
    <citation type="submission" date="2016-12" db="EMBL/GenBank/DDBJ databases">
        <authorList>
            <person name="Song W.-J."/>
            <person name="Kurnit D.M."/>
        </authorList>
    </citation>
    <scope>NUCLEOTIDE SEQUENCE [LARGE SCALE GENOMIC DNA]</scope>
    <source>
        <strain evidence="6 7">IMCC3135</strain>
    </source>
</reference>
<dbReference type="SUPFAM" id="SSF52151">
    <property type="entry name" value="FabD/lysophospholipase-like"/>
    <property type="match status" value="1"/>
</dbReference>
<keyword evidence="7" id="KW-1185">Reference proteome</keyword>
<dbReference type="InterPro" id="IPR016035">
    <property type="entry name" value="Acyl_Trfase/lysoPLipase"/>
</dbReference>
<feature type="domain" description="PNPLA" evidence="5">
    <location>
        <begin position="26"/>
        <end position="228"/>
    </location>
</feature>
<feature type="short sequence motif" description="DGA/G" evidence="4">
    <location>
        <begin position="212"/>
        <end position="214"/>
    </location>
</feature>
<keyword evidence="3 4" id="KW-0443">Lipid metabolism</keyword>
<feature type="active site" description="Proton acceptor" evidence="4">
    <location>
        <position position="212"/>
    </location>
</feature>
<organism evidence="6 7">
    <name type="scientific">Granulosicoccus antarcticus IMCC3135</name>
    <dbReference type="NCBI Taxonomy" id="1192854"/>
    <lineage>
        <taxon>Bacteria</taxon>
        <taxon>Pseudomonadati</taxon>
        <taxon>Pseudomonadota</taxon>
        <taxon>Gammaproteobacteria</taxon>
        <taxon>Chromatiales</taxon>
        <taxon>Granulosicoccaceae</taxon>
        <taxon>Granulosicoccus</taxon>
    </lineage>
</organism>
<dbReference type="Gene3D" id="3.40.1090.10">
    <property type="entry name" value="Cytosolic phospholipase A2 catalytic domain"/>
    <property type="match status" value="2"/>
</dbReference>
<feature type="short sequence motif" description="GXSXG" evidence="4">
    <location>
        <begin position="58"/>
        <end position="62"/>
    </location>
</feature>
<proteinExistence type="predicted"/>
<protein>
    <recommendedName>
        <fullName evidence="5">PNPLA domain-containing protein</fullName>
    </recommendedName>
</protein>
<evidence type="ECO:0000256" key="3">
    <source>
        <dbReference type="ARBA" id="ARBA00023098"/>
    </source>
</evidence>
<dbReference type="KEGG" id="gai:IMCC3135_15310"/>
<dbReference type="InterPro" id="IPR002641">
    <property type="entry name" value="PNPLA_dom"/>
</dbReference>
<evidence type="ECO:0000256" key="2">
    <source>
        <dbReference type="ARBA" id="ARBA00022963"/>
    </source>
</evidence>
<dbReference type="RefSeq" id="WP_088918384.1">
    <property type="nucleotide sequence ID" value="NZ_CP018632.1"/>
</dbReference>
<feature type="active site" description="Nucleophile" evidence="4">
    <location>
        <position position="60"/>
    </location>
</feature>
<accession>A0A2Z2NNZ6</accession>
<dbReference type="Pfam" id="PF01734">
    <property type="entry name" value="Patatin"/>
    <property type="match status" value="1"/>
</dbReference>
<dbReference type="PANTHER" id="PTHR14226:SF78">
    <property type="entry name" value="SLR0060 PROTEIN"/>
    <property type="match status" value="1"/>
</dbReference>
<dbReference type="AlphaFoldDB" id="A0A2Z2NNZ6"/>